<keyword evidence="2" id="KW-0378">Hydrolase</keyword>
<dbReference type="EMBL" id="JACHJC010000001">
    <property type="protein sequence ID" value="MBB5112522.1"/>
    <property type="molecule type" value="Genomic_DNA"/>
</dbReference>
<accession>A0ABR6MDS5</accession>
<dbReference type="EC" id="3.6.1.55" evidence="2"/>
<evidence type="ECO:0000313" key="3">
    <source>
        <dbReference type="Proteomes" id="UP000618986"/>
    </source>
</evidence>
<feature type="domain" description="Nudix hydrolase" evidence="1">
    <location>
        <begin position="8"/>
        <end position="141"/>
    </location>
</feature>
<dbReference type="Pfam" id="PF21906">
    <property type="entry name" value="WHD_NrtR"/>
    <property type="match status" value="1"/>
</dbReference>
<comment type="caution">
    <text evidence="2">The sequence shown here is derived from an EMBL/GenBank/DDBJ whole genome shotgun (WGS) entry which is preliminary data.</text>
</comment>
<dbReference type="InterPro" id="IPR000086">
    <property type="entry name" value="NUDIX_hydrolase_dom"/>
</dbReference>
<dbReference type="PROSITE" id="PS51462">
    <property type="entry name" value="NUDIX"/>
    <property type="match status" value="1"/>
</dbReference>
<dbReference type="InterPro" id="IPR036388">
    <property type="entry name" value="WH-like_DNA-bd_sf"/>
</dbReference>
<name>A0ABR6MDS5_MICEC</name>
<dbReference type="PANTHER" id="PTHR43736">
    <property type="entry name" value="ADP-RIBOSE PYROPHOSPHATASE"/>
    <property type="match status" value="1"/>
</dbReference>
<reference evidence="2 3" key="1">
    <citation type="submission" date="2020-08" db="EMBL/GenBank/DDBJ databases">
        <title>Sequencing the genomes of 1000 actinobacteria strains.</title>
        <authorList>
            <person name="Klenk H.-P."/>
        </authorList>
    </citation>
    <scope>NUCLEOTIDE SEQUENCE [LARGE SCALE GENOMIC DNA]</scope>
    <source>
        <strain evidence="2 3">DSM 43036</strain>
    </source>
</reference>
<keyword evidence="3" id="KW-1185">Reference proteome</keyword>
<evidence type="ECO:0000313" key="2">
    <source>
        <dbReference type="EMBL" id="MBB5112522.1"/>
    </source>
</evidence>
<dbReference type="Gene3D" id="3.90.79.10">
    <property type="entry name" value="Nucleoside Triphosphate Pyrophosphohydrolase"/>
    <property type="match status" value="1"/>
</dbReference>
<dbReference type="CDD" id="cd18873">
    <property type="entry name" value="NUDIX_NadM_like"/>
    <property type="match status" value="1"/>
</dbReference>
<sequence>MTDREHLWLRLAVDLVILTVRDGQLQVLVIERANDPYQGRMALPGGFLRAGEDLRQAAERELVEETSLDGAVLHLEQLATYGAPDRDPRGRVVSVAYLAIAPDLPIPTAGSDASRACWAPVEDVRDDLAFDHNQILRDAVERARTRLEFTTLATVFCGPTFTVGDLRHVYEVVWDVTLDPRNFSRKVVQTPGFIEPTGTRRIPPTGRPAALYRRGSAEALHPPILRASPGTDG</sequence>
<dbReference type="PANTHER" id="PTHR43736:SF4">
    <property type="entry name" value="SLR1690 PROTEIN"/>
    <property type="match status" value="1"/>
</dbReference>
<dbReference type="SUPFAM" id="SSF55811">
    <property type="entry name" value="Nudix"/>
    <property type="match status" value="1"/>
</dbReference>
<dbReference type="InterPro" id="IPR015797">
    <property type="entry name" value="NUDIX_hydrolase-like_dom_sf"/>
</dbReference>
<dbReference type="GO" id="GO:0035539">
    <property type="term" value="F:8-oxo-7,8-dihydrodeoxyguanosine triphosphate pyrophosphatase activity"/>
    <property type="evidence" value="ECO:0007669"/>
    <property type="project" value="UniProtKB-EC"/>
</dbReference>
<dbReference type="GeneID" id="300292937"/>
<evidence type="ECO:0000259" key="1">
    <source>
        <dbReference type="PROSITE" id="PS51462"/>
    </source>
</evidence>
<dbReference type="SUPFAM" id="SSF46785">
    <property type="entry name" value="Winged helix' DNA-binding domain"/>
    <property type="match status" value="1"/>
</dbReference>
<dbReference type="Pfam" id="PF00293">
    <property type="entry name" value="NUDIX"/>
    <property type="match status" value="1"/>
</dbReference>
<dbReference type="InterPro" id="IPR054105">
    <property type="entry name" value="WHD_NrtR"/>
</dbReference>
<dbReference type="Proteomes" id="UP000618986">
    <property type="component" value="Unassembled WGS sequence"/>
</dbReference>
<proteinExistence type="predicted"/>
<dbReference type="InterPro" id="IPR036390">
    <property type="entry name" value="WH_DNA-bd_sf"/>
</dbReference>
<dbReference type="RefSeq" id="WP_184683663.1">
    <property type="nucleotide sequence ID" value="NZ_JACHJC010000001.1"/>
</dbReference>
<protein>
    <submittedName>
        <fullName evidence="2">8-oxo-dGTP diphosphatase</fullName>
        <ecNumber evidence="2">3.6.1.55</ecNumber>
    </submittedName>
</protein>
<gene>
    <name evidence="2" type="ORF">FHU28_002361</name>
</gene>
<organism evidence="2 3">
    <name type="scientific">Micromonospora echinospora</name>
    <name type="common">Micromonospora purpurea</name>
    <dbReference type="NCBI Taxonomy" id="1877"/>
    <lineage>
        <taxon>Bacteria</taxon>
        <taxon>Bacillati</taxon>
        <taxon>Actinomycetota</taxon>
        <taxon>Actinomycetes</taxon>
        <taxon>Micromonosporales</taxon>
        <taxon>Micromonosporaceae</taxon>
        <taxon>Micromonospora</taxon>
    </lineage>
</organism>
<dbReference type="Gene3D" id="1.10.10.10">
    <property type="entry name" value="Winged helix-like DNA-binding domain superfamily/Winged helix DNA-binding domain"/>
    <property type="match status" value="1"/>
</dbReference>